<evidence type="ECO:0000256" key="13">
    <source>
        <dbReference type="ARBA" id="ARBA00065785"/>
    </source>
</evidence>
<dbReference type="PANTHER" id="PTHR46309">
    <property type="entry name" value="PHD FINGER PROTEIN 12"/>
    <property type="match status" value="1"/>
</dbReference>
<evidence type="ECO:0000256" key="14">
    <source>
        <dbReference type="ARBA" id="ARBA00068755"/>
    </source>
</evidence>
<evidence type="ECO:0000313" key="20">
    <source>
        <dbReference type="EMBL" id="KAK3721629.1"/>
    </source>
</evidence>
<dbReference type="CDD" id="cd22703">
    <property type="entry name" value="FHA_PHF12"/>
    <property type="match status" value="1"/>
</dbReference>
<dbReference type="InterPro" id="IPR008984">
    <property type="entry name" value="SMAD_FHA_dom_sf"/>
</dbReference>
<reference evidence="20" key="1">
    <citation type="journal article" date="2023" name="G3 (Bethesda)">
        <title>A reference genome for the long-term kleptoplast-retaining sea slug Elysia crispata morphotype clarki.</title>
        <authorList>
            <person name="Eastman K.E."/>
            <person name="Pendleton A.L."/>
            <person name="Shaikh M.A."/>
            <person name="Suttiyut T."/>
            <person name="Ogas R."/>
            <person name="Tomko P."/>
            <person name="Gavelis G."/>
            <person name="Widhalm J.R."/>
            <person name="Wisecaver J.H."/>
        </authorList>
    </citation>
    <scope>NUCLEOTIDE SEQUENCE</scope>
    <source>
        <strain evidence="20">ECLA1</strain>
    </source>
</reference>
<dbReference type="SUPFAM" id="SSF49879">
    <property type="entry name" value="SMAD/FHA domain"/>
    <property type="match status" value="1"/>
</dbReference>
<feature type="region of interest" description="Disordered" evidence="17">
    <location>
        <begin position="541"/>
        <end position="565"/>
    </location>
</feature>
<feature type="region of interest" description="Disordered" evidence="17">
    <location>
        <begin position="107"/>
        <end position="151"/>
    </location>
</feature>
<evidence type="ECO:0000256" key="12">
    <source>
        <dbReference type="ARBA" id="ARBA00023242"/>
    </source>
</evidence>
<evidence type="ECO:0000256" key="6">
    <source>
        <dbReference type="ARBA" id="ARBA00022737"/>
    </source>
</evidence>
<keyword evidence="3" id="KW-1017">Isopeptide bond</keyword>
<dbReference type="InterPro" id="IPR019786">
    <property type="entry name" value="Zinc_finger_PHD-type_CS"/>
</dbReference>
<dbReference type="PROSITE" id="PS50006">
    <property type="entry name" value="FHA_DOMAIN"/>
    <property type="match status" value="1"/>
</dbReference>
<dbReference type="Gene3D" id="6.10.20.60">
    <property type="entry name" value="PHD finger protein 12"/>
    <property type="match status" value="1"/>
</dbReference>
<dbReference type="Pfam" id="PF16737">
    <property type="entry name" value="PHF12_MRG_bd"/>
    <property type="match status" value="1"/>
</dbReference>
<dbReference type="EMBL" id="JAWDGP010007392">
    <property type="protein sequence ID" value="KAK3721629.1"/>
    <property type="molecule type" value="Genomic_DNA"/>
</dbReference>
<dbReference type="CDD" id="cd15533">
    <property type="entry name" value="PHD1_PHF12"/>
    <property type="match status" value="1"/>
</dbReference>
<dbReference type="PROSITE" id="PS50016">
    <property type="entry name" value="ZF_PHD_2"/>
    <property type="match status" value="2"/>
</dbReference>
<evidence type="ECO:0000256" key="15">
    <source>
        <dbReference type="ARBA" id="ARBA00076589"/>
    </source>
</evidence>
<feature type="domain" description="PHD-type" evidence="19">
    <location>
        <begin position="210"/>
        <end position="260"/>
    </location>
</feature>
<evidence type="ECO:0000256" key="17">
    <source>
        <dbReference type="SAM" id="MobiDB-lite"/>
    </source>
</evidence>
<evidence type="ECO:0000256" key="5">
    <source>
        <dbReference type="ARBA" id="ARBA00022723"/>
    </source>
</evidence>
<feature type="region of interest" description="Disordered" evidence="17">
    <location>
        <begin position="634"/>
        <end position="656"/>
    </location>
</feature>
<feature type="domain" description="PHD-type" evidence="19">
    <location>
        <begin position="53"/>
        <end position="102"/>
    </location>
</feature>
<dbReference type="Pfam" id="PF00628">
    <property type="entry name" value="PHD"/>
    <property type="match status" value="2"/>
</dbReference>
<keyword evidence="2" id="KW-0678">Repressor</keyword>
<dbReference type="SUPFAM" id="SSF57903">
    <property type="entry name" value="FYVE/PHD zinc finger"/>
    <property type="match status" value="2"/>
</dbReference>
<keyword evidence="11" id="KW-0804">Transcription</keyword>
<dbReference type="GO" id="GO:0000122">
    <property type="term" value="P:negative regulation of transcription by RNA polymerase II"/>
    <property type="evidence" value="ECO:0007669"/>
    <property type="project" value="TreeGrafter"/>
</dbReference>
<comment type="caution">
    <text evidence="20">The sequence shown here is derived from an EMBL/GenBank/DDBJ whole genome shotgun (WGS) entry which is preliminary data.</text>
</comment>
<dbReference type="InterPro" id="IPR038098">
    <property type="entry name" value="PHF12_MRG-bd_sf"/>
</dbReference>
<feature type="region of interest" description="Disordered" evidence="17">
    <location>
        <begin position="994"/>
        <end position="1026"/>
    </location>
</feature>
<evidence type="ECO:0000256" key="10">
    <source>
        <dbReference type="ARBA" id="ARBA00023015"/>
    </source>
</evidence>
<evidence type="ECO:0000256" key="7">
    <source>
        <dbReference type="ARBA" id="ARBA00022771"/>
    </source>
</evidence>
<evidence type="ECO:0000256" key="4">
    <source>
        <dbReference type="ARBA" id="ARBA00022553"/>
    </source>
</evidence>
<organism evidence="20 21">
    <name type="scientific">Elysia crispata</name>
    <name type="common">lettuce slug</name>
    <dbReference type="NCBI Taxonomy" id="231223"/>
    <lineage>
        <taxon>Eukaryota</taxon>
        <taxon>Metazoa</taxon>
        <taxon>Spiralia</taxon>
        <taxon>Lophotrochozoa</taxon>
        <taxon>Mollusca</taxon>
        <taxon>Gastropoda</taxon>
        <taxon>Heterobranchia</taxon>
        <taxon>Euthyneura</taxon>
        <taxon>Panpulmonata</taxon>
        <taxon>Sacoglossa</taxon>
        <taxon>Placobranchoidea</taxon>
        <taxon>Plakobranchidae</taxon>
        <taxon>Elysia</taxon>
    </lineage>
</organism>
<keyword evidence="21" id="KW-1185">Reference proteome</keyword>
<keyword evidence="12" id="KW-0539">Nucleus</keyword>
<dbReference type="FunFam" id="3.30.40.10:FF:000154">
    <property type="entry name" value="PHD finger protein 12"/>
    <property type="match status" value="1"/>
</dbReference>
<evidence type="ECO:0000256" key="16">
    <source>
        <dbReference type="PROSITE-ProRule" id="PRU00146"/>
    </source>
</evidence>
<dbReference type="InterPro" id="IPR019787">
    <property type="entry name" value="Znf_PHD-finger"/>
</dbReference>
<evidence type="ECO:0000256" key="3">
    <source>
        <dbReference type="ARBA" id="ARBA00022499"/>
    </source>
</evidence>
<evidence type="ECO:0000313" key="21">
    <source>
        <dbReference type="Proteomes" id="UP001283361"/>
    </source>
</evidence>
<feature type="domain" description="FHA" evidence="18">
    <location>
        <begin position="793"/>
        <end position="847"/>
    </location>
</feature>
<dbReference type="InterPro" id="IPR001965">
    <property type="entry name" value="Znf_PHD"/>
</dbReference>
<keyword evidence="8" id="KW-0862">Zinc</keyword>
<evidence type="ECO:0000256" key="1">
    <source>
        <dbReference type="ARBA" id="ARBA00004123"/>
    </source>
</evidence>
<dbReference type="GO" id="GO:0003714">
    <property type="term" value="F:transcription corepressor activity"/>
    <property type="evidence" value="ECO:0007669"/>
    <property type="project" value="InterPro"/>
</dbReference>
<evidence type="ECO:0000256" key="2">
    <source>
        <dbReference type="ARBA" id="ARBA00022491"/>
    </source>
</evidence>
<protein>
    <recommendedName>
        <fullName evidence="14">PHD finger protein 12</fullName>
    </recommendedName>
    <alternativeName>
        <fullName evidence="15">PHD factor 1</fullName>
    </alternativeName>
</protein>
<dbReference type="CDD" id="cd15534">
    <property type="entry name" value="PHD2_PHF12_Rco1"/>
    <property type="match status" value="1"/>
</dbReference>
<keyword evidence="10" id="KW-0805">Transcription regulation</keyword>
<feature type="compositionally biased region" description="Low complexity" evidence="17">
    <location>
        <begin position="634"/>
        <end position="647"/>
    </location>
</feature>
<dbReference type="GO" id="GO:0008270">
    <property type="term" value="F:zinc ion binding"/>
    <property type="evidence" value="ECO:0007669"/>
    <property type="project" value="UniProtKB-KW"/>
</dbReference>
<dbReference type="PANTHER" id="PTHR46309:SF1">
    <property type="entry name" value="PHD FINGER PROTEIN 12"/>
    <property type="match status" value="1"/>
</dbReference>
<evidence type="ECO:0000256" key="11">
    <source>
        <dbReference type="ARBA" id="ARBA00023163"/>
    </source>
</evidence>
<dbReference type="GO" id="GO:0070822">
    <property type="term" value="C:Sin3-type complex"/>
    <property type="evidence" value="ECO:0007669"/>
    <property type="project" value="TreeGrafter"/>
</dbReference>
<dbReference type="InterPro" id="IPR042163">
    <property type="entry name" value="PHF12"/>
</dbReference>
<dbReference type="SMART" id="SM00249">
    <property type="entry name" value="PHD"/>
    <property type="match status" value="2"/>
</dbReference>
<keyword evidence="5" id="KW-0479">Metal-binding</keyword>
<dbReference type="InterPro" id="IPR031966">
    <property type="entry name" value="PHF12_MRG-bd"/>
</dbReference>
<accession>A0AAE1CNI3</accession>
<dbReference type="AlphaFoldDB" id="A0AAE1CNI3"/>
<feature type="region of interest" description="Disordered" evidence="17">
    <location>
        <begin position="408"/>
        <end position="503"/>
    </location>
</feature>
<feature type="compositionally biased region" description="Polar residues" evidence="17">
    <location>
        <begin position="465"/>
        <end position="503"/>
    </location>
</feature>
<comment type="subcellular location">
    <subcellularLocation>
        <location evidence="1">Nucleus</location>
    </subcellularLocation>
</comment>
<keyword evidence="9" id="KW-0832">Ubl conjugation</keyword>
<dbReference type="InterPro" id="IPR011011">
    <property type="entry name" value="Znf_FYVE_PHD"/>
</dbReference>
<evidence type="ECO:0000256" key="8">
    <source>
        <dbReference type="ARBA" id="ARBA00022833"/>
    </source>
</evidence>
<proteinExistence type="predicted"/>
<feature type="region of interest" description="Disordered" evidence="17">
    <location>
        <begin position="875"/>
        <end position="909"/>
    </location>
</feature>
<dbReference type="InterPro" id="IPR000253">
    <property type="entry name" value="FHA_dom"/>
</dbReference>
<dbReference type="Proteomes" id="UP001283361">
    <property type="component" value="Unassembled WGS sequence"/>
</dbReference>
<keyword evidence="7 16" id="KW-0863">Zinc-finger</keyword>
<feature type="compositionally biased region" description="Polar residues" evidence="17">
    <location>
        <begin position="1004"/>
        <end position="1026"/>
    </location>
</feature>
<name>A0AAE1CNI3_9GAST</name>
<dbReference type="FunFam" id="3.30.40.10:FF:000164">
    <property type="entry name" value="PHD finger protein 12"/>
    <property type="match status" value="1"/>
</dbReference>
<keyword evidence="4" id="KW-0597">Phosphoprotein</keyword>
<evidence type="ECO:0000259" key="19">
    <source>
        <dbReference type="PROSITE" id="PS50016"/>
    </source>
</evidence>
<dbReference type="InterPro" id="IPR013083">
    <property type="entry name" value="Znf_RING/FYVE/PHD"/>
</dbReference>
<dbReference type="PROSITE" id="PS01359">
    <property type="entry name" value="ZF_PHD_1"/>
    <property type="match status" value="1"/>
</dbReference>
<keyword evidence="6" id="KW-0677">Repeat</keyword>
<dbReference type="Gene3D" id="3.30.40.10">
    <property type="entry name" value="Zinc/RING finger domain, C3HC4 (zinc finger)"/>
    <property type="match status" value="2"/>
</dbReference>
<sequence>MSNAELWDLDTSGGIMEQIQQLVAPPISSEGQRRSRRRREREVYRRPGRAVNHDCCDSCKEGGDLLCCDRCPAAFHLLCHDPPLSEEGLPTGEWLCHKCKTTPQEGKGTTIIFQPRDDDCESTSSKSSGKSSRGKRQVHTTGTETESEHPLRTLVKAARYMNPMQFDVGKEISCNVPLPGSSKRMFGKALRNQPKKQAHELDNGLVPLPAKTCFSCNKSCRVAPLIQCDYCPLLFHLDCLNPPLTSLPTGRWMCPNHVEHFLDSHLLKSQSLTERLRLWDRYTNLVNSHTIKLDFLNKVHRKHPMFRFKRKLPSRPTIAVPPAIKHFYENPTVLLPDPPRPGPPCTNPITELPGNRGTYLASLDEQEEWLSSVVSMQGSIAKYLAQKQIQKSSDSLRLSDLTPAFGKPTASVAPVMQKEPESNFTGPSLPSEDGQKSSPLLSSSSSSSSSSSTNTAIESPDCDTNCKQQTPTSGSLLNGDQKSSYNSSGASTDSKYNRNSRTIDTPLRGAVSLLPSNLNNINTSGSNFTTLNGDVDMEVDSQTASSNNLHGYPSTVRGRSNSVDSLPSPLTTGVWGDAENANINGGSKSVFSALSKSTTVSKIFPGKSQTTKVILPTKQSILGSNITNSQRMSLQPSSLAQPSSAPLTPGAVSKGSTMTNTGRISVHANKANAINNIVGSAPTIANLNSMLQQWIEGNAVEGEFSKIDEKLMQILAWQRLQQLMPSSKATAQHSSNTTSVSAAVLNSSSVASGKKGLLNVYLSQQSSTEVRSRAVLCPLSGKGQAIPMPYRSLSLGTGADMNVKLSDYGFCNFISGHHATIFYDEMSRHFELLNYSEHGTTVDNVLYSCDFSDKPATTPQPSPVVAAVREIINKGEGGNTTGKLTNSNRQNTMKPEQEEDKSEDSKELWDHTNPRMSARAHEVSKPCSCKVSSSTVIGGSGAGWEGTALLHHGSYIKVGCLQFVFSIVDHAPEKLRKGNFNSISSTSLNNILGSPVAPLHHQDSLQPQQQHNASSVSSYSGPSTAGSKFSNMPLLSTSQYLHNQPQAQQPNQQMSLLKTHLKLNAPP</sequence>
<feature type="compositionally biased region" description="Low complexity" evidence="17">
    <location>
        <begin position="437"/>
        <end position="452"/>
    </location>
</feature>
<feature type="compositionally biased region" description="Polar residues" evidence="17">
    <location>
        <begin position="881"/>
        <end position="894"/>
    </location>
</feature>
<gene>
    <name evidence="20" type="ORF">RRG08_044710</name>
</gene>
<evidence type="ECO:0000256" key="9">
    <source>
        <dbReference type="ARBA" id="ARBA00022843"/>
    </source>
</evidence>
<evidence type="ECO:0000259" key="18">
    <source>
        <dbReference type="PROSITE" id="PS50006"/>
    </source>
</evidence>
<comment type="subunit">
    <text evidence="13">Component of SIN3 complexes. Interacts with SIN3A in a complex composed of HDAC1, SAP30 and SIN3A. Component of the SIN3B complex, which includes SIN3B, HDAC2 or HDAC1, PHF12 and MORF4L1; interacts directly with all subunits. Interacts with TLE5.</text>
</comment>